<feature type="region of interest" description="Disordered" evidence="2">
    <location>
        <begin position="21"/>
        <end position="55"/>
    </location>
</feature>
<keyword evidence="1" id="KW-0677">Repeat</keyword>
<dbReference type="InterPro" id="IPR050708">
    <property type="entry name" value="T6SS_VgrG/RHS"/>
</dbReference>
<dbReference type="SUPFAM" id="SSF69304">
    <property type="entry name" value="Tricorn protease N-terminal domain"/>
    <property type="match status" value="1"/>
</dbReference>
<keyword evidence="6" id="KW-1185">Reference proteome</keyword>
<evidence type="ECO:0000256" key="1">
    <source>
        <dbReference type="ARBA" id="ARBA00022737"/>
    </source>
</evidence>
<dbReference type="Pfam" id="PF05593">
    <property type="entry name" value="RHS_repeat"/>
    <property type="match status" value="5"/>
</dbReference>
<feature type="region of interest" description="Disordered" evidence="2">
    <location>
        <begin position="1198"/>
        <end position="1239"/>
    </location>
</feature>
<feature type="domain" description="Teneurin-like YD-shell" evidence="4">
    <location>
        <begin position="517"/>
        <end position="669"/>
    </location>
</feature>
<feature type="region of interest" description="Disordered" evidence="2">
    <location>
        <begin position="1129"/>
        <end position="1155"/>
    </location>
</feature>
<protein>
    <submittedName>
        <fullName evidence="5">Uncharacterized protein</fullName>
    </submittedName>
</protein>
<feature type="compositionally biased region" description="Gly residues" evidence="2">
    <location>
        <begin position="22"/>
        <end position="55"/>
    </location>
</feature>
<dbReference type="NCBIfam" id="TIGR01643">
    <property type="entry name" value="YD_repeat_2x"/>
    <property type="match status" value="7"/>
</dbReference>
<sequence length="1326" mass="143267">MARTAPIPNIPAIPGMNPGAWIMGGGGSDGGSGGKGGRGSGANQGASGNNGGNGPNGGGKNAGSCGPGSGGGCPNPSHGNASLHAGDPIDPVTGRVYTVAVVDLALPGMIPLVIARSYSSSSRETDIGLGFGWTHSLAWALEERRRTLYIHQPAASTTETARLEAGNSAVLPCGRLMRHAWGYTIDADGVTRVFSHRHRGTWLLTRIVDANDNRIELLYEGGILTGVLDSVGRLIRLRRGPDGRIAAFEVKNASARGRWTSFRSYVYDERGDLVAATDGEGFAAQFAYDAEHRLTRRREPGGLTAEFVYDAQGRCIETWCHREGRDGLDADVPPLLADGRTVARGFLHVKVERGDDVTEIIGSRSVRRVEGNALDRPEKSVWSGGVHTYRYDGAGHVLAYADALGSTWLCKRDDAGRLLQSIDPTGSVTAYEYDVNGFIVGVTDALGGHSAHLRDQRGNVVEVRQGAAPVLSFQYDERGQVTSAVLPSGATTRMAYDALGNRVLIVEPDGATRTLRYNFLGQLEAYRDERGLETHFTYDGCGRLRSVREFDAAMTIYEYDADGNTTRVIDPDGRATTLVWGGLNVVTEVRRPDGATVRYFYDREQDLVRIVNECGEEHRLLRVGEGRVGEERTFDGRVIAYKHDMLGRIVQARDGGRVIDFVYDPLGRLLERKYSDERADSFAYDAIGRLIRAATDQVVVEFTYDGWGRITREITHHRGQASETTWIYDALGKPVAVQGPGGAVRVRRDAVGRAIEVAADGVAPLQLRYDGLGVEIERVLPQGGRVVAERTALGMPKRRSVFAGGSGARTTEPEWVGVLAPGETFRRFYDWSAAGLLGGMEEANGERVDLLRDQNGRVIERRRSRGGGEAFVYGPSGDLYARGEAQRFAPGGRPIDRGAVRFSYDALGRVIEKHVLEDGIERTWTFAYDDRDLLLTVHTPDGVLVAFTYDVFARRLEKRVERDGQILSETRYAWRGDVLVHEVREDARKAGDPIVEERSYLVEPDGFLPLAQREVQGGESTVTHFILAPNGSPELLVDGAGKPVTVFDTTHAGRVLGASAARTPLRMAGQYEDEETGLHYNRFRYYDPLTASFLSPEPLGIAASLKAYAYADFRLPDAVDPDGRASISNIFGPAPAGGGPRPTLATGQSGQSGPLHPAVVAALPPNDATPPGMRANNSVGACSEPRALSNYLHEYEWNGIPPGQRTPPPPRSCRPGDPNWQQNLGGALNGIDPNDGIVSGRPSRNWPACENCSQMIPRLYTLANQTPPNSVCAVGTAGGRTARAFNPAPSFTSNPANTAYNGAPPAGAPAALGTWEHNGTGWNRIL</sequence>
<dbReference type="PANTHER" id="PTHR32305:SF15">
    <property type="entry name" value="PROTEIN RHSA-RELATED"/>
    <property type="match status" value="1"/>
</dbReference>
<dbReference type="Pfam" id="PF25023">
    <property type="entry name" value="TEN_YD-shell"/>
    <property type="match status" value="1"/>
</dbReference>
<dbReference type="Gene3D" id="2.180.10.10">
    <property type="entry name" value="RHS repeat-associated core"/>
    <property type="match status" value="3"/>
</dbReference>
<dbReference type="InterPro" id="IPR031325">
    <property type="entry name" value="RHS_repeat"/>
</dbReference>
<evidence type="ECO:0000259" key="3">
    <source>
        <dbReference type="Pfam" id="PF20148"/>
    </source>
</evidence>
<dbReference type="InterPro" id="IPR056823">
    <property type="entry name" value="TEN-like_YD-shell"/>
</dbReference>
<dbReference type="NCBIfam" id="TIGR03696">
    <property type="entry name" value="Rhs_assc_core"/>
    <property type="match status" value="1"/>
</dbReference>
<dbReference type="PANTHER" id="PTHR32305">
    <property type="match status" value="1"/>
</dbReference>
<name>A0A017STE0_9BACT</name>
<evidence type="ECO:0000259" key="4">
    <source>
        <dbReference type="Pfam" id="PF25023"/>
    </source>
</evidence>
<dbReference type="Pfam" id="PF20148">
    <property type="entry name" value="DUF6531"/>
    <property type="match status" value="1"/>
</dbReference>
<dbReference type="InterPro" id="IPR022385">
    <property type="entry name" value="Rhs_assc_core"/>
</dbReference>
<dbReference type="OrthoDB" id="9757552at2"/>
<comment type="caution">
    <text evidence="5">The sequence shown here is derived from an EMBL/GenBank/DDBJ whole genome shotgun (WGS) entry which is preliminary data.</text>
</comment>
<dbReference type="Proteomes" id="UP000019678">
    <property type="component" value="Unassembled WGS sequence"/>
</dbReference>
<gene>
    <name evidence="5" type="ORF">CAP_1048</name>
</gene>
<dbReference type="InterPro" id="IPR045351">
    <property type="entry name" value="DUF6531"/>
</dbReference>
<dbReference type="EMBL" id="ASRX01000121">
    <property type="protein sequence ID" value="EYF00234.1"/>
    <property type="molecule type" value="Genomic_DNA"/>
</dbReference>
<dbReference type="InterPro" id="IPR006530">
    <property type="entry name" value="YD"/>
</dbReference>
<dbReference type="STRING" id="1192034.CAP_1048"/>
<feature type="domain" description="DUF6531" evidence="3">
    <location>
        <begin position="86"/>
        <end position="154"/>
    </location>
</feature>
<dbReference type="eggNOG" id="COG3209">
    <property type="taxonomic scope" value="Bacteria"/>
</dbReference>
<organism evidence="5 6">
    <name type="scientific">Chondromyces apiculatus DSM 436</name>
    <dbReference type="NCBI Taxonomy" id="1192034"/>
    <lineage>
        <taxon>Bacteria</taxon>
        <taxon>Pseudomonadati</taxon>
        <taxon>Myxococcota</taxon>
        <taxon>Polyangia</taxon>
        <taxon>Polyangiales</taxon>
        <taxon>Polyangiaceae</taxon>
        <taxon>Chondromyces</taxon>
    </lineage>
</organism>
<proteinExistence type="predicted"/>
<accession>A0A017STE0</accession>
<reference evidence="5 6" key="1">
    <citation type="submission" date="2013-05" db="EMBL/GenBank/DDBJ databases">
        <title>Genome assembly of Chondromyces apiculatus DSM 436.</title>
        <authorList>
            <person name="Sharma G."/>
            <person name="Khatri I."/>
            <person name="Kaur C."/>
            <person name="Mayilraj S."/>
            <person name="Subramanian S."/>
        </authorList>
    </citation>
    <scope>NUCLEOTIDE SEQUENCE [LARGE SCALE GENOMIC DNA]</scope>
    <source>
        <strain evidence="5 6">DSM 436</strain>
    </source>
</reference>
<dbReference type="RefSeq" id="WP_044251876.1">
    <property type="nucleotide sequence ID" value="NZ_ASRX01000121.1"/>
</dbReference>
<evidence type="ECO:0000313" key="6">
    <source>
        <dbReference type="Proteomes" id="UP000019678"/>
    </source>
</evidence>
<evidence type="ECO:0000256" key="2">
    <source>
        <dbReference type="SAM" id="MobiDB-lite"/>
    </source>
</evidence>
<evidence type="ECO:0000313" key="5">
    <source>
        <dbReference type="EMBL" id="EYF00234.1"/>
    </source>
</evidence>